<evidence type="ECO:0000256" key="3">
    <source>
        <dbReference type="ARBA" id="ARBA00022801"/>
    </source>
</evidence>
<evidence type="ECO:0000256" key="6">
    <source>
        <dbReference type="RuleBase" id="RU003983"/>
    </source>
</evidence>
<organism evidence="8 9">
    <name type="scientific">Gimesia maris</name>
    <dbReference type="NCBI Taxonomy" id="122"/>
    <lineage>
        <taxon>Bacteria</taxon>
        <taxon>Pseudomonadati</taxon>
        <taxon>Planctomycetota</taxon>
        <taxon>Planctomycetia</taxon>
        <taxon>Planctomycetales</taxon>
        <taxon>Planctomycetaceae</taxon>
        <taxon>Gimesia</taxon>
    </lineage>
</organism>
<keyword evidence="1 6" id="KW-0645">Protease</keyword>
<keyword evidence="2" id="KW-0479">Metal-binding</keyword>
<dbReference type="PANTHER" id="PTHR22726">
    <property type="entry name" value="METALLOENDOPEPTIDASE OMA1"/>
    <property type="match status" value="1"/>
</dbReference>
<keyword evidence="4 6" id="KW-0862">Zinc</keyword>
<evidence type="ECO:0000256" key="5">
    <source>
        <dbReference type="ARBA" id="ARBA00023049"/>
    </source>
</evidence>
<comment type="similarity">
    <text evidence="6">Belongs to the peptidase M48 family.</text>
</comment>
<evidence type="ECO:0000256" key="1">
    <source>
        <dbReference type="ARBA" id="ARBA00022670"/>
    </source>
</evidence>
<sequence length="282" mass="31052">MTRYIRTSHGSRNSSFKMRLIIAVGIALFSYVSYLMKSDVNEVTGENQRVALTEQQEIALGLQALPAILQQHQGEHPDQQAQAYVDRVGRRLLDSFNAALAKEGRHNPYRFNFHLLKDNQVVNAFALPGGQIFITAALYNQLETEGQLAGVLGHEIGHVLSRHGAQQMAKQELTQGLAGAAGVAGGDVSSARMAAMIGSMVNMKYGRKDELESDRWGIKLMVMAGYDPHAMIAVMDILKRSAGPGRQPEIFSTHPDPGNRIERIQYFIQQAYPSGLPPDLEP</sequence>
<accession>A0A517XAH7</accession>
<dbReference type="PANTHER" id="PTHR22726:SF1">
    <property type="entry name" value="METALLOENDOPEPTIDASE OMA1, MITOCHONDRIAL"/>
    <property type="match status" value="1"/>
</dbReference>
<evidence type="ECO:0000313" key="8">
    <source>
        <dbReference type="EMBL" id="HCO25373.1"/>
    </source>
</evidence>
<dbReference type="RefSeq" id="WP_154898489.1">
    <property type="nucleotide sequence ID" value="NZ_CAXBMG010000007.1"/>
</dbReference>
<dbReference type="GO" id="GO:0004222">
    <property type="term" value="F:metalloendopeptidase activity"/>
    <property type="evidence" value="ECO:0007669"/>
    <property type="project" value="InterPro"/>
</dbReference>
<evidence type="ECO:0000259" key="7">
    <source>
        <dbReference type="Pfam" id="PF01435"/>
    </source>
</evidence>
<proteinExistence type="inferred from homology"/>
<evidence type="ECO:0000256" key="4">
    <source>
        <dbReference type="ARBA" id="ARBA00022833"/>
    </source>
</evidence>
<dbReference type="InterPro" id="IPR001915">
    <property type="entry name" value="Peptidase_M48"/>
</dbReference>
<comment type="cofactor">
    <cofactor evidence="6">
        <name>Zn(2+)</name>
        <dbReference type="ChEBI" id="CHEBI:29105"/>
    </cofactor>
    <text evidence="6">Binds 1 zinc ion per subunit.</text>
</comment>
<dbReference type="Gene3D" id="3.30.2010.10">
    <property type="entry name" value="Metalloproteases ('zincins'), catalytic domain"/>
    <property type="match status" value="1"/>
</dbReference>
<comment type="caution">
    <text evidence="8">The sequence shown here is derived from an EMBL/GenBank/DDBJ whole genome shotgun (WGS) entry which is preliminary data.</text>
</comment>
<dbReference type="AlphaFoldDB" id="A0A3D3R960"/>
<dbReference type="EMBL" id="DQAY01000128">
    <property type="protein sequence ID" value="HCO25373.1"/>
    <property type="molecule type" value="Genomic_DNA"/>
</dbReference>
<dbReference type="Proteomes" id="UP000263642">
    <property type="component" value="Unassembled WGS sequence"/>
</dbReference>
<feature type="domain" description="Peptidase M48" evidence="7">
    <location>
        <begin position="81"/>
        <end position="266"/>
    </location>
</feature>
<name>A0A3D3R960_9PLAN</name>
<evidence type="ECO:0000256" key="2">
    <source>
        <dbReference type="ARBA" id="ARBA00022723"/>
    </source>
</evidence>
<protein>
    <submittedName>
        <fullName evidence="8">Peptidase M48 Ste24p</fullName>
    </submittedName>
</protein>
<reference evidence="8 9" key="1">
    <citation type="journal article" date="2018" name="Nat. Biotechnol.">
        <title>A standardized bacterial taxonomy based on genome phylogeny substantially revises the tree of life.</title>
        <authorList>
            <person name="Parks D.H."/>
            <person name="Chuvochina M."/>
            <person name="Waite D.W."/>
            <person name="Rinke C."/>
            <person name="Skarshewski A."/>
            <person name="Chaumeil P.A."/>
            <person name="Hugenholtz P."/>
        </authorList>
    </citation>
    <scope>NUCLEOTIDE SEQUENCE [LARGE SCALE GENOMIC DNA]</scope>
    <source>
        <strain evidence="8">UBA9375</strain>
    </source>
</reference>
<dbReference type="InterPro" id="IPR051156">
    <property type="entry name" value="Mito/Outer_Membr_Metalloprot"/>
</dbReference>
<dbReference type="GO" id="GO:0051603">
    <property type="term" value="P:proteolysis involved in protein catabolic process"/>
    <property type="evidence" value="ECO:0007669"/>
    <property type="project" value="TreeGrafter"/>
</dbReference>
<evidence type="ECO:0000313" key="9">
    <source>
        <dbReference type="Proteomes" id="UP000263642"/>
    </source>
</evidence>
<gene>
    <name evidence="8" type="ORF">DIT97_21000</name>
</gene>
<dbReference type="Pfam" id="PF01435">
    <property type="entry name" value="Peptidase_M48"/>
    <property type="match status" value="1"/>
</dbReference>
<dbReference type="GO" id="GO:0016020">
    <property type="term" value="C:membrane"/>
    <property type="evidence" value="ECO:0007669"/>
    <property type="project" value="TreeGrafter"/>
</dbReference>
<keyword evidence="3 6" id="KW-0378">Hydrolase</keyword>
<dbReference type="GO" id="GO:0046872">
    <property type="term" value="F:metal ion binding"/>
    <property type="evidence" value="ECO:0007669"/>
    <property type="project" value="UniProtKB-KW"/>
</dbReference>
<keyword evidence="5 6" id="KW-0482">Metalloprotease</keyword>
<accession>A0A3D3R960</accession>